<dbReference type="SUPFAM" id="SSF48452">
    <property type="entry name" value="TPR-like"/>
    <property type="match status" value="1"/>
</dbReference>
<dbReference type="GO" id="GO:0006493">
    <property type="term" value="P:protein O-linked glycosylation"/>
    <property type="evidence" value="ECO:0007669"/>
    <property type="project" value="InterPro"/>
</dbReference>
<dbReference type="Pfam" id="PF13432">
    <property type="entry name" value="TPR_16"/>
    <property type="match status" value="2"/>
</dbReference>
<dbReference type="PROSITE" id="PS50005">
    <property type="entry name" value="TPR"/>
    <property type="match status" value="4"/>
</dbReference>
<dbReference type="EMBL" id="JBGBPQ010000007">
    <property type="protein sequence ID" value="KAL1521471.1"/>
    <property type="molecule type" value="Genomic_DNA"/>
</dbReference>
<organism evidence="3 4">
    <name type="scientific">Prymnesium parvum</name>
    <name type="common">Toxic golden alga</name>
    <dbReference type="NCBI Taxonomy" id="97485"/>
    <lineage>
        <taxon>Eukaryota</taxon>
        <taxon>Haptista</taxon>
        <taxon>Haptophyta</taxon>
        <taxon>Prymnesiophyceae</taxon>
        <taxon>Prymnesiales</taxon>
        <taxon>Prymnesiaceae</taxon>
        <taxon>Prymnesium</taxon>
    </lineage>
</organism>
<dbReference type="InterPro" id="IPR037919">
    <property type="entry name" value="OGT"/>
</dbReference>
<dbReference type="Gene3D" id="1.25.40.10">
    <property type="entry name" value="Tetratricopeptide repeat domain"/>
    <property type="match status" value="3"/>
</dbReference>
<dbReference type="AlphaFoldDB" id="A0AB34JJ95"/>
<protein>
    <recommendedName>
        <fullName evidence="5">UDP-N-acetylglucosamine--peptide N-acetylglucosaminyltransferase SPINDLY</fullName>
    </recommendedName>
</protein>
<dbReference type="InterPro" id="IPR011990">
    <property type="entry name" value="TPR-like_helical_dom_sf"/>
</dbReference>
<gene>
    <name evidence="3" type="ORF">AB1Y20_021133</name>
</gene>
<feature type="signal peptide" evidence="2">
    <location>
        <begin position="1"/>
        <end position="25"/>
    </location>
</feature>
<accession>A0AB34JJ95</accession>
<keyword evidence="1" id="KW-0802">TPR repeat</keyword>
<feature type="repeat" description="TPR" evidence="1">
    <location>
        <begin position="196"/>
        <end position="229"/>
    </location>
</feature>
<feature type="chain" id="PRO_5044194218" description="UDP-N-acetylglucosamine--peptide N-acetylglucosaminyltransferase SPINDLY" evidence="2">
    <location>
        <begin position="26"/>
        <end position="286"/>
    </location>
</feature>
<dbReference type="PANTHER" id="PTHR44366:SF1">
    <property type="entry name" value="UDP-N-ACETYLGLUCOSAMINE--PEPTIDE N-ACETYLGLUCOSAMINYLTRANSFERASE 110 KDA SUBUNIT"/>
    <property type="match status" value="1"/>
</dbReference>
<comment type="caution">
    <text evidence="3">The sequence shown here is derived from an EMBL/GenBank/DDBJ whole genome shotgun (WGS) entry which is preliminary data.</text>
</comment>
<dbReference type="Proteomes" id="UP001515480">
    <property type="component" value="Unassembled WGS sequence"/>
</dbReference>
<proteinExistence type="predicted"/>
<dbReference type="PANTHER" id="PTHR44366">
    <property type="entry name" value="UDP-N-ACETYLGLUCOSAMINE--PEPTIDE N-ACETYLGLUCOSAMINYLTRANSFERASE 110 KDA SUBUNIT"/>
    <property type="match status" value="1"/>
</dbReference>
<keyword evidence="2" id="KW-0732">Signal</keyword>
<feature type="repeat" description="TPR" evidence="1">
    <location>
        <begin position="25"/>
        <end position="58"/>
    </location>
</feature>
<dbReference type="PROSITE" id="PS50293">
    <property type="entry name" value="TPR_REGION"/>
    <property type="match status" value="2"/>
</dbReference>
<reference evidence="3 4" key="1">
    <citation type="journal article" date="2024" name="Science">
        <title>Giant polyketide synthase enzymes in the biosynthesis of giant marine polyether toxins.</title>
        <authorList>
            <person name="Fallon T.R."/>
            <person name="Shende V.V."/>
            <person name="Wierzbicki I.H."/>
            <person name="Pendleton A.L."/>
            <person name="Watervoot N.F."/>
            <person name="Auber R.P."/>
            <person name="Gonzalez D.J."/>
            <person name="Wisecaver J.H."/>
            <person name="Moore B.S."/>
        </authorList>
    </citation>
    <scope>NUCLEOTIDE SEQUENCE [LARGE SCALE GENOMIC DNA]</scope>
    <source>
        <strain evidence="3 4">12B1</strain>
    </source>
</reference>
<evidence type="ECO:0008006" key="5">
    <source>
        <dbReference type="Google" id="ProtNLM"/>
    </source>
</evidence>
<evidence type="ECO:0000256" key="1">
    <source>
        <dbReference type="PROSITE-ProRule" id="PRU00339"/>
    </source>
</evidence>
<evidence type="ECO:0000256" key="2">
    <source>
        <dbReference type="SAM" id="SignalP"/>
    </source>
</evidence>
<feature type="repeat" description="TPR" evidence="1">
    <location>
        <begin position="162"/>
        <end position="195"/>
    </location>
</feature>
<dbReference type="GO" id="GO:0097363">
    <property type="term" value="F:protein O-acetylglucosaminyltransferase activity"/>
    <property type="evidence" value="ECO:0007669"/>
    <property type="project" value="TreeGrafter"/>
</dbReference>
<feature type="repeat" description="TPR" evidence="1">
    <location>
        <begin position="127"/>
        <end position="160"/>
    </location>
</feature>
<evidence type="ECO:0000313" key="4">
    <source>
        <dbReference type="Proteomes" id="UP001515480"/>
    </source>
</evidence>
<evidence type="ECO:0000313" key="3">
    <source>
        <dbReference type="EMBL" id="KAL1521471.1"/>
    </source>
</evidence>
<sequence>MVSSRLSVLAIELMLPLWCFAPAGPEELIRLGHALQREGRGAEARSTFAQTVELHPSHPNGWLVLAQSQLESNELQASIASFQNGLRLRPDAPGQQTAYGVALQSSGRLGEAQDAYVRAIALFPTDPEAYFNLGTAYEASGDFELALRSYRSALAHDPVDEARVHNNIGGVLSVQGQHDRAIAAYRESLEADEGFADAWFNLGNLLLGLSRLSEAEVHLNQALRLEPVHLKAQNKLEQLWAMSTRLVQQQHESSFEEIKCDKDETCTASASNAVTRQREIEGPLIV</sequence>
<keyword evidence="4" id="KW-1185">Reference proteome</keyword>
<dbReference type="Pfam" id="PF13424">
    <property type="entry name" value="TPR_12"/>
    <property type="match status" value="1"/>
</dbReference>
<dbReference type="InterPro" id="IPR019734">
    <property type="entry name" value="TPR_rpt"/>
</dbReference>
<name>A0AB34JJ95_PRYPA</name>
<dbReference type="SMART" id="SM00028">
    <property type="entry name" value="TPR"/>
    <property type="match status" value="6"/>
</dbReference>